<dbReference type="GO" id="GO:0004029">
    <property type="term" value="F:aldehyde dehydrogenase (NAD+) activity"/>
    <property type="evidence" value="ECO:0007669"/>
    <property type="project" value="TreeGrafter"/>
</dbReference>
<gene>
    <name evidence="2" type="ORF">EPA93_16010</name>
</gene>
<dbReference type="Pfam" id="PF01370">
    <property type="entry name" value="Epimerase"/>
    <property type="match status" value="1"/>
</dbReference>
<feature type="domain" description="NAD-dependent epimerase/dehydratase" evidence="1">
    <location>
        <begin position="18"/>
        <end position="239"/>
    </location>
</feature>
<dbReference type="KEGG" id="kbs:EPA93_16010"/>
<dbReference type="InterPro" id="IPR051783">
    <property type="entry name" value="NAD(P)-dependent_oxidoreduct"/>
</dbReference>
<dbReference type="SUPFAM" id="SSF51735">
    <property type="entry name" value="NAD(P)-binding Rossmann-fold domains"/>
    <property type="match status" value="1"/>
</dbReference>
<dbReference type="InterPro" id="IPR036291">
    <property type="entry name" value="NAD(P)-bd_dom_sf"/>
</dbReference>
<evidence type="ECO:0000259" key="1">
    <source>
        <dbReference type="Pfam" id="PF01370"/>
    </source>
</evidence>
<dbReference type="PANTHER" id="PTHR48079">
    <property type="entry name" value="PROTEIN YEEZ"/>
    <property type="match status" value="1"/>
</dbReference>
<protein>
    <submittedName>
        <fullName evidence="2">NAD-dependent epimerase/dehydratase family protein</fullName>
    </submittedName>
</protein>
<dbReference type="Gene3D" id="3.40.50.720">
    <property type="entry name" value="NAD(P)-binding Rossmann-like Domain"/>
    <property type="match status" value="1"/>
</dbReference>
<dbReference type="InterPro" id="IPR001509">
    <property type="entry name" value="Epimerase_deHydtase"/>
</dbReference>
<dbReference type="AlphaFoldDB" id="A0A4P6JQ63"/>
<keyword evidence="3" id="KW-1185">Reference proteome</keyword>
<dbReference type="PANTHER" id="PTHR48079:SF6">
    <property type="entry name" value="NAD(P)-BINDING DOMAIN-CONTAINING PROTEIN-RELATED"/>
    <property type="match status" value="1"/>
</dbReference>
<dbReference type="GO" id="GO:0005737">
    <property type="term" value="C:cytoplasm"/>
    <property type="evidence" value="ECO:0007669"/>
    <property type="project" value="TreeGrafter"/>
</dbReference>
<proteinExistence type="predicted"/>
<dbReference type="OrthoDB" id="9809586at2"/>
<dbReference type="Proteomes" id="UP000290365">
    <property type="component" value="Chromosome"/>
</dbReference>
<organism evidence="2 3">
    <name type="scientific">Ktedonosporobacter rubrisoli</name>
    <dbReference type="NCBI Taxonomy" id="2509675"/>
    <lineage>
        <taxon>Bacteria</taxon>
        <taxon>Bacillati</taxon>
        <taxon>Chloroflexota</taxon>
        <taxon>Ktedonobacteria</taxon>
        <taxon>Ktedonobacterales</taxon>
        <taxon>Ktedonosporobacteraceae</taxon>
        <taxon>Ktedonosporobacter</taxon>
    </lineage>
</organism>
<dbReference type="EMBL" id="CP035758">
    <property type="protein sequence ID" value="QBD77414.1"/>
    <property type="molecule type" value="Genomic_DNA"/>
</dbReference>
<name>A0A4P6JQ63_KTERU</name>
<evidence type="ECO:0000313" key="2">
    <source>
        <dbReference type="EMBL" id="QBD77414.1"/>
    </source>
</evidence>
<sequence length="341" mass="37322">MRRMAGHIQRVKDADDLVFLTGASGFVGSHVLRALLAARYRVRALVHTAARSLPSLEGCTLVQGDILRPGELVHHMAGCRYLIHVASLYSFLPAMRNTIFATNVYGSAGILEAAQLAGIELAIITSSSSTVGPSDNEHLATEDNWDTEYASSAYHRSKLQQARIALASQVPVILILPTAPVGPGDWKPTPTGKMIVDFMRGRIFATLNGGLNIVAVEDVAKAHVLALQYGRCWERYLIGGENGSLSQLWESLAEICGRRAPKIHIPFPLALTLGLANELYYRIVPCRVAAPLIPLEGVRMARHHMYVSCAKAQSELGYRATPVIAALERAVRWYYDHGYAR</sequence>
<accession>A0A4P6JQ63</accession>
<reference evidence="2 3" key="1">
    <citation type="submission" date="2019-01" db="EMBL/GenBank/DDBJ databases">
        <title>Ktedonosporobacter rubrisoli SCAWS-G2.</title>
        <authorList>
            <person name="Huang Y."/>
            <person name="Yan B."/>
        </authorList>
    </citation>
    <scope>NUCLEOTIDE SEQUENCE [LARGE SCALE GENOMIC DNA]</scope>
    <source>
        <strain evidence="2 3">SCAWS-G2</strain>
    </source>
</reference>
<evidence type="ECO:0000313" key="3">
    <source>
        <dbReference type="Proteomes" id="UP000290365"/>
    </source>
</evidence>